<gene>
    <name evidence="7" type="ORF">FUA22_15410</name>
</gene>
<dbReference type="Gene3D" id="2.60.40.2030">
    <property type="match status" value="1"/>
</dbReference>
<comment type="caution">
    <text evidence="7">The sequence shown here is derived from an EMBL/GenBank/DDBJ whole genome shotgun (WGS) entry which is preliminary data.</text>
</comment>
<protein>
    <submittedName>
        <fullName evidence="7">Sulfatase-like hydrolase/transferase</fullName>
    </submittedName>
</protein>
<dbReference type="RefSeq" id="WP_147769484.1">
    <property type="nucleotide sequence ID" value="NZ_VRKQ01000018.1"/>
</dbReference>
<evidence type="ECO:0000256" key="4">
    <source>
        <dbReference type="SAM" id="SignalP"/>
    </source>
</evidence>
<feature type="domain" description="Sulfatase N-terminal" evidence="5">
    <location>
        <begin position="30"/>
        <end position="411"/>
    </location>
</feature>
<dbReference type="SUPFAM" id="SSF141072">
    <property type="entry name" value="CalX-like"/>
    <property type="match status" value="1"/>
</dbReference>
<feature type="domain" description="Secretion system C-terminal sorting" evidence="6">
    <location>
        <begin position="915"/>
        <end position="986"/>
    </location>
</feature>
<reference evidence="7 8" key="1">
    <citation type="submission" date="2019-08" db="EMBL/GenBank/DDBJ databases">
        <title>Seonamhaeicola sediminis sp. nov., isolated from marine sediment.</title>
        <authorList>
            <person name="Cao W.R."/>
        </authorList>
    </citation>
    <scope>NUCLEOTIDE SEQUENCE [LARGE SCALE GENOMIC DNA]</scope>
    <source>
        <strain evidence="7 8">1505</strain>
    </source>
</reference>
<dbReference type="NCBIfam" id="TIGR04183">
    <property type="entry name" value="Por_Secre_tail"/>
    <property type="match status" value="1"/>
</dbReference>
<evidence type="ECO:0000259" key="6">
    <source>
        <dbReference type="Pfam" id="PF18962"/>
    </source>
</evidence>
<dbReference type="InterPro" id="IPR000917">
    <property type="entry name" value="Sulfatase_N"/>
</dbReference>
<dbReference type="GO" id="GO:0016740">
    <property type="term" value="F:transferase activity"/>
    <property type="evidence" value="ECO:0007669"/>
    <property type="project" value="UniProtKB-KW"/>
</dbReference>
<dbReference type="SUPFAM" id="SSF53649">
    <property type="entry name" value="Alkaline phosphatase-like"/>
    <property type="match status" value="1"/>
</dbReference>
<organism evidence="7 8">
    <name type="scientific">Seonamhaeicola maritimus</name>
    <dbReference type="NCBI Taxonomy" id="2591822"/>
    <lineage>
        <taxon>Bacteria</taxon>
        <taxon>Pseudomonadati</taxon>
        <taxon>Bacteroidota</taxon>
        <taxon>Flavobacteriia</taxon>
        <taxon>Flavobacteriales</taxon>
        <taxon>Flavobacteriaceae</taxon>
    </lineage>
</organism>
<keyword evidence="3 7" id="KW-0378">Hydrolase</keyword>
<accession>A0A5C7GDZ7</accession>
<evidence type="ECO:0000313" key="8">
    <source>
        <dbReference type="Proteomes" id="UP000321080"/>
    </source>
</evidence>
<proteinExistence type="inferred from homology"/>
<keyword evidence="2 4" id="KW-0732">Signal</keyword>
<keyword evidence="7" id="KW-0808">Transferase</keyword>
<dbReference type="Gene3D" id="3.40.720.10">
    <property type="entry name" value="Alkaline Phosphatase, subunit A"/>
    <property type="match status" value="1"/>
</dbReference>
<feature type="signal peptide" evidence="4">
    <location>
        <begin position="1"/>
        <end position="23"/>
    </location>
</feature>
<dbReference type="GO" id="GO:0004065">
    <property type="term" value="F:arylsulfatase activity"/>
    <property type="evidence" value="ECO:0007669"/>
    <property type="project" value="TreeGrafter"/>
</dbReference>
<dbReference type="PANTHER" id="PTHR42693:SF53">
    <property type="entry name" value="ENDO-4-O-SULFATASE"/>
    <property type="match status" value="1"/>
</dbReference>
<sequence>MKLKNLKINVTFSMLFLALNVFAQTANTRPNVIVILADDLGYGDVGFNRDAYNSTYPFPAERGVIPTPNIDALANNGIICTNAHVAHPFCGPSRVGLLTGIMPHRIGAQYNLPNDITTTLGVPTNETYFSNLLQGANYNTAAIGKWHLGFSDGSYQPLDRGFDYFFGMLGGGKNYFESIYEDNFYNRQGGSNPVTNEYQDPLWRDRDYVAESEFSDAVDEDYLTDVLTDEAIAYIAANAPSSDPFFMYLSYNAPHTPLQAPAAEIAQFKLDNPNFESLVNNSDYIKNSNPVTNLPLEDQQAKIDELTDARVTYATMVANMDENIGRVIAELQKDMTEYNNTLIIFLSDNGGYTFSKGAVNWPLDALKGSVKEGGHKVPMFVHWPAQISTPTTYNHQLSSLDLYPTLVNLAGNNLIPIDKTLDGVDFMDDLIAGTDARPDETLVIMRPQNGFHNGGLSSDKWKIVKTSSGQWKLYDILNDPGETTDLRGSEPNAEQIIQDMLDDAIAIVADFKDVKPLWYDNDGNGSGHPHSFLWNDGTLPAYDQLFESPLLLLESEISEISIISVTDAVEGEIDGVFTVSLPEGINAGEDIDVTYIISGDTSNGTDYPTLSGMVTIANGTNSVNINIAAVADGLDETSETLTLTLQTTTVGSVSATPVSIFVLDAIAPTTLTAGDIAIVGFKAEGTNNGTVAFMLLKDISATTKISISNRSWKGTQDGWTGDYSVDDVWTWTAGAAFSSGDIFKLDSDGLVKRVTGDAEVVVGTMSHDHTGKIVESSDGDFDMATGGDGILIYQVDPFVLPTDPNSSSWITGLNTNGGWGTGGGNTFCALPTALTNGVNANAVGTDQDNGIYTGALSGAASQLRASINNSANWSTSETTNYNLWAYNETASSVAGEIGSSGTLGVEDVLSSDLRLYPNPTSNFVNLSFKQSIQKLELELISITGQLIKKVNGTNANRPRIDVSNLPKGTYILRINADDKLTIEKVIKI</sequence>
<dbReference type="AlphaFoldDB" id="A0A5C7GDZ7"/>
<comment type="similarity">
    <text evidence="1">Belongs to the sulfatase family.</text>
</comment>
<evidence type="ECO:0000313" key="7">
    <source>
        <dbReference type="EMBL" id="TXG35141.1"/>
    </source>
</evidence>
<evidence type="ECO:0000256" key="3">
    <source>
        <dbReference type="ARBA" id="ARBA00022801"/>
    </source>
</evidence>
<dbReference type="InterPro" id="IPR050738">
    <property type="entry name" value="Sulfatase"/>
</dbReference>
<dbReference type="Pfam" id="PF00884">
    <property type="entry name" value="Sulfatase"/>
    <property type="match status" value="1"/>
</dbReference>
<keyword evidence="8" id="KW-1185">Reference proteome</keyword>
<dbReference type="InterPro" id="IPR038081">
    <property type="entry name" value="CalX-like_sf"/>
</dbReference>
<dbReference type="OrthoDB" id="1389892at2"/>
<dbReference type="InterPro" id="IPR017850">
    <property type="entry name" value="Alkaline_phosphatase_core_sf"/>
</dbReference>
<dbReference type="Pfam" id="PF18962">
    <property type="entry name" value="Por_Secre_tail"/>
    <property type="match status" value="1"/>
</dbReference>
<evidence type="ECO:0000259" key="5">
    <source>
        <dbReference type="Pfam" id="PF00884"/>
    </source>
</evidence>
<dbReference type="Proteomes" id="UP000321080">
    <property type="component" value="Unassembled WGS sequence"/>
</dbReference>
<dbReference type="EMBL" id="VRKQ01000018">
    <property type="protein sequence ID" value="TXG35141.1"/>
    <property type="molecule type" value="Genomic_DNA"/>
</dbReference>
<feature type="chain" id="PRO_5022875373" evidence="4">
    <location>
        <begin position="24"/>
        <end position="988"/>
    </location>
</feature>
<evidence type="ECO:0000256" key="2">
    <source>
        <dbReference type="ARBA" id="ARBA00022729"/>
    </source>
</evidence>
<dbReference type="PANTHER" id="PTHR42693">
    <property type="entry name" value="ARYLSULFATASE FAMILY MEMBER"/>
    <property type="match status" value="1"/>
</dbReference>
<name>A0A5C7GDZ7_9FLAO</name>
<dbReference type="Gene3D" id="3.30.1120.10">
    <property type="match status" value="1"/>
</dbReference>
<evidence type="ECO:0000256" key="1">
    <source>
        <dbReference type="ARBA" id="ARBA00008779"/>
    </source>
</evidence>
<dbReference type="InterPro" id="IPR026444">
    <property type="entry name" value="Secre_tail"/>
</dbReference>